<gene>
    <name evidence="2" type="ORF">CfE428DRAFT_0346</name>
</gene>
<organism evidence="2 3">
    <name type="scientific">Chthoniobacter flavus Ellin428</name>
    <dbReference type="NCBI Taxonomy" id="497964"/>
    <lineage>
        <taxon>Bacteria</taxon>
        <taxon>Pseudomonadati</taxon>
        <taxon>Verrucomicrobiota</taxon>
        <taxon>Spartobacteria</taxon>
        <taxon>Chthoniobacterales</taxon>
        <taxon>Chthoniobacteraceae</taxon>
        <taxon>Chthoniobacter</taxon>
    </lineage>
</organism>
<dbReference type="InterPro" id="IPR011990">
    <property type="entry name" value="TPR-like_helical_dom_sf"/>
</dbReference>
<reference evidence="2 3" key="1">
    <citation type="journal article" date="2011" name="J. Bacteriol.">
        <title>Genome sequence of Chthoniobacter flavus Ellin428, an aerobic heterotrophic soil bacterium.</title>
        <authorList>
            <person name="Kant R."/>
            <person name="van Passel M.W."/>
            <person name="Palva A."/>
            <person name="Lucas S."/>
            <person name="Lapidus A."/>
            <person name="Glavina Del Rio T."/>
            <person name="Dalin E."/>
            <person name="Tice H."/>
            <person name="Bruce D."/>
            <person name="Goodwin L."/>
            <person name="Pitluck S."/>
            <person name="Larimer F.W."/>
            <person name="Land M.L."/>
            <person name="Hauser L."/>
            <person name="Sangwan P."/>
            <person name="de Vos W.M."/>
            <person name="Janssen P.H."/>
            <person name="Smidt H."/>
        </authorList>
    </citation>
    <scope>NUCLEOTIDE SEQUENCE [LARGE SCALE GENOMIC DNA]</scope>
    <source>
        <strain evidence="2 3">Ellin428</strain>
    </source>
</reference>
<dbReference type="InterPro" id="IPR019734">
    <property type="entry name" value="TPR_rpt"/>
</dbReference>
<name>B4CUI3_9BACT</name>
<keyword evidence="3" id="KW-1185">Reference proteome</keyword>
<evidence type="ECO:0008006" key="4">
    <source>
        <dbReference type="Google" id="ProtNLM"/>
    </source>
</evidence>
<dbReference type="Gene3D" id="1.25.40.10">
    <property type="entry name" value="Tetratricopeptide repeat domain"/>
    <property type="match status" value="2"/>
</dbReference>
<dbReference type="PROSITE" id="PS50005">
    <property type="entry name" value="TPR"/>
    <property type="match status" value="1"/>
</dbReference>
<protein>
    <recommendedName>
        <fullName evidence="4">Tetratricopeptide repeat protein</fullName>
    </recommendedName>
</protein>
<dbReference type="AlphaFoldDB" id="B4CUI3"/>
<dbReference type="SUPFAM" id="SSF48452">
    <property type="entry name" value="TPR-like"/>
    <property type="match status" value="1"/>
</dbReference>
<dbReference type="Pfam" id="PF13181">
    <property type="entry name" value="TPR_8"/>
    <property type="match status" value="1"/>
</dbReference>
<dbReference type="Proteomes" id="UP000005824">
    <property type="component" value="Unassembled WGS sequence"/>
</dbReference>
<sequence>MAATLIARQAGPEEMKKMEHIFADLDAKYPRDAAIWNGHAEFLWETGDHNRAVKTWQEAEKIDPNNGVVLDHLGGNAVAVGEVKQAAEYYARAIHSAPDKADYHFSYANVVFLFRHDLHDAAHPDSDSRIAEALQHFAEAVRLQPLNAEYARAFAETFYSLPQPDWQAALKAWQHLCEISTQKDFALVNIARVHMKLGNKPEARAALAQVQDPKFARMKGRLSERIEAE</sequence>
<dbReference type="EMBL" id="ABVL01000001">
    <property type="protein sequence ID" value="EDY22221.1"/>
    <property type="molecule type" value="Genomic_DNA"/>
</dbReference>
<dbReference type="InParanoid" id="B4CUI3"/>
<proteinExistence type="predicted"/>
<evidence type="ECO:0000313" key="3">
    <source>
        <dbReference type="Proteomes" id="UP000005824"/>
    </source>
</evidence>
<dbReference type="Pfam" id="PF13432">
    <property type="entry name" value="TPR_16"/>
    <property type="match status" value="1"/>
</dbReference>
<feature type="repeat" description="TPR" evidence="1">
    <location>
        <begin position="33"/>
        <end position="66"/>
    </location>
</feature>
<dbReference type="eggNOG" id="COG4783">
    <property type="taxonomic scope" value="Bacteria"/>
</dbReference>
<dbReference type="STRING" id="497964.CfE428DRAFT_0346"/>
<accession>B4CUI3</accession>
<keyword evidence="1" id="KW-0802">TPR repeat</keyword>
<comment type="caution">
    <text evidence="2">The sequence shown here is derived from an EMBL/GenBank/DDBJ whole genome shotgun (WGS) entry which is preliminary data.</text>
</comment>
<evidence type="ECO:0000313" key="2">
    <source>
        <dbReference type="EMBL" id="EDY22221.1"/>
    </source>
</evidence>
<evidence type="ECO:0000256" key="1">
    <source>
        <dbReference type="PROSITE-ProRule" id="PRU00339"/>
    </source>
</evidence>
<dbReference type="Pfam" id="PF13174">
    <property type="entry name" value="TPR_6"/>
    <property type="match status" value="1"/>
</dbReference>